<dbReference type="PANTHER" id="PTHR36573">
    <property type="entry name" value="INTERMEMBRANE PHOSPHOLIPID TRANSPORT SYSTEM BINDING PROTEIN MLAC"/>
    <property type="match status" value="1"/>
</dbReference>
<feature type="chain" id="PRO_5045325857" evidence="1">
    <location>
        <begin position="22"/>
        <end position="197"/>
    </location>
</feature>
<evidence type="ECO:0000256" key="1">
    <source>
        <dbReference type="SAM" id="SignalP"/>
    </source>
</evidence>
<proteinExistence type="predicted"/>
<evidence type="ECO:0000313" key="3">
    <source>
        <dbReference type="Proteomes" id="UP001165366"/>
    </source>
</evidence>
<organism evidence="2 3">
    <name type="scientific">Rhodohalobacter sulfatireducens</name>
    <dbReference type="NCBI Taxonomy" id="2911366"/>
    <lineage>
        <taxon>Bacteria</taxon>
        <taxon>Pseudomonadati</taxon>
        <taxon>Balneolota</taxon>
        <taxon>Balneolia</taxon>
        <taxon>Balneolales</taxon>
        <taxon>Balneolaceae</taxon>
        <taxon>Rhodohalobacter</taxon>
    </lineage>
</organism>
<evidence type="ECO:0000313" key="2">
    <source>
        <dbReference type="EMBL" id="MCG2590502.1"/>
    </source>
</evidence>
<reference evidence="2" key="1">
    <citation type="submission" date="2022-01" db="EMBL/GenBank/DDBJ databases">
        <authorList>
            <person name="Wang Y."/>
        </authorList>
    </citation>
    <scope>NUCLEOTIDE SEQUENCE</scope>
    <source>
        <strain evidence="2">WB101</strain>
    </source>
</reference>
<comment type="caution">
    <text evidence="2">The sequence shown here is derived from an EMBL/GenBank/DDBJ whole genome shotgun (WGS) entry which is preliminary data.</text>
</comment>
<dbReference type="PANTHER" id="PTHR36573:SF1">
    <property type="entry name" value="INTERMEMBRANE PHOSPHOLIPID TRANSPORT SYSTEM BINDING PROTEIN MLAC"/>
    <property type="match status" value="1"/>
</dbReference>
<dbReference type="Proteomes" id="UP001165366">
    <property type="component" value="Unassembled WGS sequence"/>
</dbReference>
<name>A0ABS9KI23_9BACT</name>
<dbReference type="Gene3D" id="3.10.450.710">
    <property type="entry name" value="Tgt2/MlaC"/>
    <property type="match status" value="1"/>
</dbReference>
<dbReference type="EMBL" id="JAKLWS010000034">
    <property type="protein sequence ID" value="MCG2590502.1"/>
    <property type="molecule type" value="Genomic_DNA"/>
</dbReference>
<reference evidence="2" key="2">
    <citation type="submission" date="2024-05" db="EMBL/GenBank/DDBJ databases">
        <title>Rhodohalobacter halophilus gen. nov., sp. nov., a moderately halophilic member of the family Balneolaceae.</title>
        <authorList>
            <person name="Xia J."/>
        </authorList>
    </citation>
    <scope>NUCLEOTIDE SEQUENCE</scope>
    <source>
        <strain evidence="2">WB101</strain>
    </source>
</reference>
<dbReference type="RefSeq" id="WP_237855923.1">
    <property type="nucleotide sequence ID" value="NZ_JAKLWS010000034.1"/>
</dbReference>
<keyword evidence="1" id="KW-0732">Signal</keyword>
<sequence length="197" mass="22817">MFRTIYTFLIIGLLVIPSAFAQTEADAIQAMLEERDQEIKELLGPKGTDYTQDQRDRLKDIINDVINYQSMAEHALGDTYDEISEEEREEFVSLFSTIIRDNSLNRLDIYRAEVTYNSIEVNQDSAYVATTAQLEDVRTSVDYNLQDFNDTWMITDMTIDEVSTADSYNRQFQSIIRQRGFDALMDSLRRRASRSST</sequence>
<keyword evidence="3" id="KW-1185">Reference proteome</keyword>
<accession>A0ABS9KI23</accession>
<protein>
    <submittedName>
        <fullName evidence="2">ABC transporter substrate-binding protein</fullName>
    </submittedName>
</protein>
<feature type="signal peptide" evidence="1">
    <location>
        <begin position="1"/>
        <end position="21"/>
    </location>
</feature>
<gene>
    <name evidence="2" type="ORF">L6773_18140</name>
</gene>
<dbReference type="InterPro" id="IPR042245">
    <property type="entry name" value="Tgt2/MlaC_sf"/>
</dbReference>
<dbReference type="InterPro" id="IPR008869">
    <property type="entry name" value="MlaC/ttg2D"/>
</dbReference>
<dbReference type="Pfam" id="PF05494">
    <property type="entry name" value="MlaC"/>
    <property type="match status" value="1"/>
</dbReference>